<dbReference type="EMBL" id="AP024685">
    <property type="protein sequence ID" value="BCX30608.1"/>
    <property type="molecule type" value="Genomic_DNA"/>
</dbReference>
<organism evidence="2 5">
    <name type="scientific">Latilactobacillus curvatus</name>
    <name type="common">Lactobacillus curvatus</name>
    <dbReference type="NCBI Taxonomy" id="28038"/>
    <lineage>
        <taxon>Bacteria</taxon>
        <taxon>Bacillati</taxon>
        <taxon>Bacillota</taxon>
        <taxon>Bacilli</taxon>
        <taxon>Lactobacillales</taxon>
        <taxon>Lactobacillaceae</taxon>
        <taxon>Latilactobacillus</taxon>
    </lineage>
</organism>
<dbReference type="Proteomes" id="UP000257607">
    <property type="component" value="Chromosome"/>
</dbReference>
<sequence>MLRKKIQALYAKKMLNQIIKEVNVKPLVYEIVDASGTETAVLLSHEQWVKIQAALTANK</sequence>
<dbReference type="EMBL" id="CP031003">
    <property type="protein sequence ID" value="AXN36726.1"/>
    <property type="molecule type" value="Genomic_DNA"/>
</dbReference>
<reference evidence="2 5" key="2">
    <citation type="submission" date="2018-07" db="EMBL/GenBank/DDBJ databases">
        <title>Lactobacillus curvatus genome sequence.</title>
        <authorList>
            <person name="Prechtl R."/>
        </authorList>
    </citation>
    <scope>NUCLEOTIDE SEQUENCE [LARGE SCALE GENOMIC DNA]</scope>
    <source>
        <strain evidence="2 5">TMW 1.1928</strain>
    </source>
</reference>
<dbReference type="STRING" id="28038.BCY75_01165"/>
<dbReference type="EMBL" id="CP022474">
    <property type="protein sequence ID" value="ASN60967.1"/>
    <property type="molecule type" value="Genomic_DNA"/>
</dbReference>
<evidence type="ECO:0000313" key="6">
    <source>
        <dbReference type="Proteomes" id="UP000825100"/>
    </source>
</evidence>
<reference evidence="1 4" key="1">
    <citation type="submission" date="2017-07" db="EMBL/GenBank/DDBJ databases">
        <title>Lactobacillus curvatus MRS6 whole genome.</title>
        <authorList>
            <person name="Jans C."/>
            <person name="Lagler S."/>
            <person name="Lacroix C."/>
            <person name="Meile L."/>
            <person name="Stevens M.J.A."/>
        </authorList>
    </citation>
    <scope>NUCLEOTIDE SEQUENCE [LARGE SCALE GENOMIC DNA]</scope>
    <source>
        <strain evidence="1 4">MRS6</strain>
    </source>
</reference>
<name>A0A0B2XI89_LATCU</name>
<accession>A0A0B2XI89</accession>
<dbReference type="AlphaFoldDB" id="A0A0B2XI89"/>
<keyword evidence="6" id="KW-1185">Reference proteome</keyword>
<gene>
    <name evidence="1" type="ORF">CG419_10195</name>
    <name evidence="2" type="ORF">DT351_10495</name>
    <name evidence="3" type="ORF">LTWDN19_11750</name>
</gene>
<evidence type="ECO:0000313" key="3">
    <source>
        <dbReference type="EMBL" id="BCX30608.1"/>
    </source>
</evidence>
<evidence type="ECO:0000313" key="1">
    <source>
        <dbReference type="EMBL" id="ASN60967.1"/>
    </source>
</evidence>
<evidence type="ECO:0000313" key="5">
    <source>
        <dbReference type="Proteomes" id="UP000257607"/>
    </source>
</evidence>
<evidence type="ECO:0000313" key="2">
    <source>
        <dbReference type="EMBL" id="AXN36726.1"/>
    </source>
</evidence>
<dbReference type="Proteomes" id="UP000199749">
    <property type="component" value="Chromosome"/>
</dbReference>
<evidence type="ECO:0000313" key="4">
    <source>
        <dbReference type="Proteomes" id="UP000199749"/>
    </source>
</evidence>
<dbReference type="RefSeq" id="WP_004266068.1">
    <property type="nucleotide sequence ID" value="NZ_AP024685.1"/>
</dbReference>
<dbReference type="OrthoDB" id="2318046at2"/>
<proteinExistence type="predicted"/>
<evidence type="ECO:0008006" key="7">
    <source>
        <dbReference type="Google" id="ProtNLM"/>
    </source>
</evidence>
<dbReference type="Proteomes" id="UP000825100">
    <property type="component" value="Chromosome"/>
</dbReference>
<reference evidence="3 6" key="3">
    <citation type="submission" date="2021-05" db="EMBL/GenBank/DDBJ databases">
        <title>Complete Genome Sequence of Latilactobacillus sp. Strain WDN19, a High D-Aspartate-producing Lactic Acid Bacterium Isolated from a Japanese Pickle.</title>
        <authorList>
            <person name="Kajitani K."/>
            <person name="Takahashi S."/>
        </authorList>
    </citation>
    <scope>NUCLEOTIDE SEQUENCE [LARGE SCALE GENOMIC DNA]</scope>
    <source>
        <strain evidence="3 6">WDN19</strain>
    </source>
</reference>
<protein>
    <recommendedName>
        <fullName evidence="7">Antitoxin</fullName>
    </recommendedName>
</protein>